<proteinExistence type="predicted"/>
<feature type="domain" description="Probable transposase IS891/IS1136/IS1341" evidence="1">
    <location>
        <begin position="183"/>
        <end position="298"/>
    </location>
</feature>
<name>G5JCC4_CROWT</name>
<dbReference type="NCBIfam" id="NF040570">
    <property type="entry name" value="guided_TnpB"/>
    <property type="match status" value="1"/>
</dbReference>
<dbReference type="EMBL" id="AESD01000764">
    <property type="protein sequence ID" value="EHJ10160.1"/>
    <property type="molecule type" value="Genomic_DNA"/>
</dbReference>
<protein>
    <submittedName>
        <fullName evidence="2">Transposase-like protein, IS200/IS605 family</fullName>
    </submittedName>
</protein>
<reference evidence="2 3" key="1">
    <citation type="journal article" date="2011" name="Front. Microbiol.">
        <title>Two Strains of Crocosphaera watsonii with Highly Conserved Genomes are Distinguished by Strain-Specific Features.</title>
        <authorList>
            <person name="Bench S.R."/>
            <person name="Ilikchyan I.N."/>
            <person name="Tripp H.J."/>
            <person name="Zehr J.P."/>
        </authorList>
    </citation>
    <scope>NUCLEOTIDE SEQUENCE [LARGE SCALE GENOMIC DNA]</scope>
    <source>
        <strain evidence="2 3">WH 0003</strain>
    </source>
</reference>
<dbReference type="InterPro" id="IPR001959">
    <property type="entry name" value="Transposase"/>
</dbReference>
<evidence type="ECO:0000313" key="2">
    <source>
        <dbReference type="EMBL" id="EHJ10160.1"/>
    </source>
</evidence>
<accession>G5JCC4</accession>
<sequence>MTMLVTQSIQIRGLTAEQYEILRYQCRLAKNMYNVGLYSVRQFFFAQNRCLSYESNYYHCKDNENYGLLYSQVAQQCLKFVDEAIRGFFKLLERKREGKLAARISLPHYLKKDGYFPLVYTQPNIKEGAIQFSVSNQFRKNYREETGKAFKAFKFLIPPMIKGKKIHEFRIIPKYNGRYFVAQFVYEIKEEIAENLDKDQCLSLDLGLNNLVAAIDTKGSSFLVDGRKLKSMNQWYNKQLSKLQSLKDLQGIKRLTNKMAKLILKRTNQVNDYLKKTARLVINYCLKHKLGTLIVGVNEGWKTSINIGKVNNQMAVPPLGETPRPHCLNFVQIPFHALRQQLAYLCKRYGISYIEQEESYTSLASALDLDELPEYNADNPKTYQFSGQRIKRGLYRTKNKKLVNSDINGSANIGRKSKANLFKKREVLEGLLDAPIRYFIV</sequence>
<organism evidence="2 3">
    <name type="scientific">Crocosphaera watsonii WH 0003</name>
    <dbReference type="NCBI Taxonomy" id="423471"/>
    <lineage>
        <taxon>Bacteria</taxon>
        <taxon>Bacillati</taxon>
        <taxon>Cyanobacteriota</taxon>
        <taxon>Cyanophyceae</taxon>
        <taxon>Oscillatoriophycideae</taxon>
        <taxon>Chroococcales</taxon>
        <taxon>Aphanothecaceae</taxon>
        <taxon>Crocosphaera</taxon>
    </lineage>
</organism>
<evidence type="ECO:0000313" key="3">
    <source>
        <dbReference type="Proteomes" id="UP000003477"/>
    </source>
</evidence>
<dbReference type="AlphaFoldDB" id="G5JCC4"/>
<gene>
    <name evidence="2" type="ORF">CWATWH0003_5084</name>
</gene>
<evidence type="ECO:0000259" key="1">
    <source>
        <dbReference type="Pfam" id="PF01385"/>
    </source>
</evidence>
<comment type="caution">
    <text evidence="2">The sequence shown here is derived from an EMBL/GenBank/DDBJ whole genome shotgun (WGS) entry which is preliminary data.</text>
</comment>
<dbReference type="Pfam" id="PF01385">
    <property type="entry name" value="OrfB_IS605"/>
    <property type="match status" value="1"/>
</dbReference>
<dbReference type="PATRIC" id="fig|423471.3.peg.4759"/>
<dbReference type="Proteomes" id="UP000003477">
    <property type="component" value="Unassembled WGS sequence"/>
</dbReference>